<dbReference type="AlphaFoldDB" id="A0A5C3QFP4"/>
<proteinExistence type="predicted"/>
<gene>
    <name evidence="1" type="ORF">BDV98DRAFT_104384</name>
</gene>
<keyword evidence="2" id="KW-1185">Reference proteome</keyword>
<protein>
    <submittedName>
        <fullName evidence="1">Uncharacterized protein</fullName>
    </submittedName>
</protein>
<dbReference type="Proteomes" id="UP000305067">
    <property type="component" value="Unassembled WGS sequence"/>
</dbReference>
<name>A0A5C3QFP4_9AGAR</name>
<evidence type="ECO:0000313" key="2">
    <source>
        <dbReference type="Proteomes" id="UP000305067"/>
    </source>
</evidence>
<organism evidence="1 2">
    <name type="scientific">Pterulicium gracile</name>
    <dbReference type="NCBI Taxonomy" id="1884261"/>
    <lineage>
        <taxon>Eukaryota</taxon>
        <taxon>Fungi</taxon>
        <taxon>Dikarya</taxon>
        <taxon>Basidiomycota</taxon>
        <taxon>Agaricomycotina</taxon>
        <taxon>Agaricomycetes</taxon>
        <taxon>Agaricomycetidae</taxon>
        <taxon>Agaricales</taxon>
        <taxon>Pleurotineae</taxon>
        <taxon>Pterulaceae</taxon>
        <taxon>Pterulicium</taxon>
    </lineage>
</organism>
<evidence type="ECO:0000313" key="1">
    <source>
        <dbReference type="EMBL" id="TFL00542.1"/>
    </source>
</evidence>
<reference evidence="1 2" key="1">
    <citation type="journal article" date="2019" name="Nat. Ecol. Evol.">
        <title>Megaphylogeny resolves global patterns of mushroom evolution.</title>
        <authorList>
            <person name="Varga T."/>
            <person name="Krizsan K."/>
            <person name="Foldi C."/>
            <person name="Dima B."/>
            <person name="Sanchez-Garcia M."/>
            <person name="Sanchez-Ramirez S."/>
            <person name="Szollosi G.J."/>
            <person name="Szarkandi J.G."/>
            <person name="Papp V."/>
            <person name="Albert L."/>
            <person name="Andreopoulos W."/>
            <person name="Angelini C."/>
            <person name="Antonin V."/>
            <person name="Barry K.W."/>
            <person name="Bougher N.L."/>
            <person name="Buchanan P."/>
            <person name="Buyck B."/>
            <person name="Bense V."/>
            <person name="Catcheside P."/>
            <person name="Chovatia M."/>
            <person name="Cooper J."/>
            <person name="Damon W."/>
            <person name="Desjardin D."/>
            <person name="Finy P."/>
            <person name="Geml J."/>
            <person name="Haridas S."/>
            <person name="Hughes K."/>
            <person name="Justo A."/>
            <person name="Karasinski D."/>
            <person name="Kautmanova I."/>
            <person name="Kiss B."/>
            <person name="Kocsube S."/>
            <person name="Kotiranta H."/>
            <person name="LaButti K.M."/>
            <person name="Lechner B.E."/>
            <person name="Liimatainen K."/>
            <person name="Lipzen A."/>
            <person name="Lukacs Z."/>
            <person name="Mihaltcheva S."/>
            <person name="Morgado L.N."/>
            <person name="Niskanen T."/>
            <person name="Noordeloos M.E."/>
            <person name="Ohm R.A."/>
            <person name="Ortiz-Santana B."/>
            <person name="Ovrebo C."/>
            <person name="Racz N."/>
            <person name="Riley R."/>
            <person name="Savchenko A."/>
            <person name="Shiryaev A."/>
            <person name="Soop K."/>
            <person name="Spirin V."/>
            <person name="Szebenyi C."/>
            <person name="Tomsovsky M."/>
            <person name="Tulloss R.E."/>
            <person name="Uehling J."/>
            <person name="Grigoriev I.V."/>
            <person name="Vagvolgyi C."/>
            <person name="Papp T."/>
            <person name="Martin F.M."/>
            <person name="Miettinen O."/>
            <person name="Hibbett D.S."/>
            <person name="Nagy L.G."/>
        </authorList>
    </citation>
    <scope>NUCLEOTIDE SEQUENCE [LARGE SCALE GENOMIC DNA]</scope>
    <source>
        <strain evidence="1 2">CBS 309.79</strain>
    </source>
</reference>
<accession>A0A5C3QFP4</accession>
<sequence length="102" mass="11830">MLTRRSSCLAATFKVEHRRTYYDRVYGLRGCTNDHDECLVCVLPGVYLVYTLGNKSMGREWWEDARRLEYRYTPRVVVNQAGDTSGSARCCRRRVSLLVCKA</sequence>
<dbReference type="EMBL" id="ML178828">
    <property type="protein sequence ID" value="TFL00542.1"/>
    <property type="molecule type" value="Genomic_DNA"/>
</dbReference>